<reference evidence="3" key="1">
    <citation type="submission" date="2015-12" db="EMBL/GenBank/DDBJ databases">
        <title>De novo transcriptome assembly of four potential Pierce s Disease insect vectors from Arizona vineyards.</title>
        <authorList>
            <person name="Tassone E.E."/>
        </authorList>
    </citation>
    <scope>NUCLEOTIDE SEQUENCE</scope>
</reference>
<protein>
    <recommendedName>
        <fullName evidence="4">Protein FAM32A</fullName>
    </recommendedName>
</protein>
<accession>A0A1B6CBP3</accession>
<name>A0A1B6CBP3_9HEMI</name>
<dbReference type="GO" id="GO:0005730">
    <property type="term" value="C:nucleolus"/>
    <property type="evidence" value="ECO:0007669"/>
    <property type="project" value="TreeGrafter"/>
</dbReference>
<proteinExistence type="inferred from homology"/>
<gene>
    <name evidence="3" type="ORF">g.32452</name>
</gene>
<dbReference type="AlphaFoldDB" id="A0A1B6CBP3"/>
<dbReference type="Pfam" id="PF08555">
    <property type="entry name" value="FAM32A"/>
    <property type="match status" value="1"/>
</dbReference>
<evidence type="ECO:0000313" key="3">
    <source>
        <dbReference type="EMBL" id="JAS10881.1"/>
    </source>
</evidence>
<evidence type="ECO:0000256" key="2">
    <source>
        <dbReference type="SAM" id="Coils"/>
    </source>
</evidence>
<evidence type="ECO:0000256" key="1">
    <source>
        <dbReference type="ARBA" id="ARBA00008948"/>
    </source>
</evidence>
<dbReference type="PANTHER" id="PTHR13282:SF6">
    <property type="entry name" value="PROTEIN FAM32A"/>
    <property type="match status" value="1"/>
</dbReference>
<dbReference type="EMBL" id="GEDC01026417">
    <property type="protein sequence ID" value="JAS10881.1"/>
    <property type="molecule type" value="Transcribed_RNA"/>
</dbReference>
<dbReference type="InterPro" id="IPR013865">
    <property type="entry name" value="FAM32A"/>
</dbReference>
<sequence length="132" mass="15863">FYSFLYIYKFIVYRWPILHIKVAMSDYDTVVKGPLKLKSDSGIKKKKKKSKMENEKKLLEQVSKTNEVSTKEKFEVKSTKAEIKFQQMQEKMQKERILQKASMTHKQRVEEFNRHLDSLTEHFDIPKVSWTK</sequence>
<feature type="non-terminal residue" evidence="3">
    <location>
        <position position="1"/>
    </location>
</feature>
<keyword evidence="2" id="KW-0175">Coiled coil</keyword>
<feature type="coiled-coil region" evidence="2">
    <location>
        <begin position="45"/>
        <end position="91"/>
    </location>
</feature>
<comment type="similarity">
    <text evidence="1">Belongs to the FAM32 family.</text>
</comment>
<organism evidence="3">
    <name type="scientific">Clastoptera arizonana</name>
    <name type="common">Arizona spittle bug</name>
    <dbReference type="NCBI Taxonomy" id="38151"/>
    <lineage>
        <taxon>Eukaryota</taxon>
        <taxon>Metazoa</taxon>
        <taxon>Ecdysozoa</taxon>
        <taxon>Arthropoda</taxon>
        <taxon>Hexapoda</taxon>
        <taxon>Insecta</taxon>
        <taxon>Pterygota</taxon>
        <taxon>Neoptera</taxon>
        <taxon>Paraneoptera</taxon>
        <taxon>Hemiptera</taxon>
        <taxon>Auchenorrhyncha</taxon>
        <taxon>Cercopoidea</taxon>
        <taxon>Clastopteridae</taxon>
        <taxon>Clastoptera</taxon>
    </lineage>
</organism>
<evidence type="ECO:0008006" key="4">
    <source>
        <dbReference type="Google" id="ProtNLM"/>
    </source>
</evidence>
<dbReference type="PANTHER" id="PTHR13282">
    <property type="entry name" value="PROTEIN FAM32A"/>
    <property type="match status" value="1"/>
</dbReference>